<sequence>MTEPQLTATALNVSADDAAGKPTLVLGPSLGTGAAALWGPIVPYLGDDFRLVAWDLPGHGAGVPSSAEFSMAELASAVVSLVRGLESEGRVDPALPAFYAGVSVGGAAGLQLGLDYPGLFSGLAIICSAAKIGTPEGWTDRAELVAKAGTPTMVAGSAERWFAPGFIEKNPVVTTELLHTLQDADRFSYAHACRALAGFDLRGELGRITDPVLAIAGAHDAVCPPADAEAVAAGVARGRSAVVPSAAHLAPAEDPEATARLLLEFFTGTDGA</sequence>
<dbReference type="InterPro" id="IPR000073">
    <property type="entry name" value="AB_hydrolase_1"/>
</dbReference>
<keyword evidence="2" id="KW-0378">Hydrolase</keyword>
<dbReference type="Proteomes" id="UP001575652">
    <property type="component" value="Unassembled WGS sequence"/>
</dbReference>
<dbReference type="SUPFAM" id="SSF53474">
    <property type="entry name" value="alpha/beta-Hydrolases"/>
    <property type="match status" value="1"/>
</dbReference>
<dbReference type="InterPro" id="IPR050228">
    <property type="entry name" value="Carboxylesterase_BioH"/>
</dbReference>
<dbReference type="Pfam" id="PF12697">
    <property type="entry name" value="Abhydrolase_6"/>
    <property type="match status" value="1"/>
</dbReference>
<organism evidence="2 3">
    <name type="scientific">Arthrobacter halodurans</name>
    <dbReference type="NCBI Taxonomy" id="516699"/>
    <lineage>
        <taxon>Bacteria</taxon>
        <taxon>Bacillati</taxon>
        <taxon>Actinomycetota</taxon>
        <taxon>Actinomycetes</taxon>
        <taxon>Micrococcales</taxon>
        <taxon>Micrococcaceae</taxon>
        <taxon>Arthrobacter</taxon>
    </lineage>
</organism>
<keyword evidence="3" id="KW-1185">Reference proteome</keyword>
<gene>
    <name evidence="2" type="ORF">ACETWP_04290</name>
</gene>
<dbReference type="InterPro" id="IPR029058">
    <property type="entry name" value="AB_hydrolase_fold"/>
</dbReference>
<protein>
    <submittedName>
        <fullName evidence="2">Alpha/beta fold hydrolase</fullName>
    </submittedName>
</protein>
<accession>A0ABV4UNW6</accession>
<name>A0ABV4UNW6_9MICC</name>
<dbReference type="GO" id="GO:0016787">
    <property type="term" value="F:hydrolase activity"/>
    <property type="evidence" value="ECO:0007669"/>
    <property type="project" value="UniProtKB-KW"/>
</dbReference>
<dbReference type="PANTHER" id="PTHR43194">
    <property type="entry name" value="HYDROLASE ALPHA/BETA FOLD FAMILY"/>
    <property type="match status" value="1"/>
</dbReference>
<feature type="domain" description="AB hydrolase-1" evidence="1">
    <location>
        <begin position="31"/>
        <end position="260"/>
    </location>
</feature>
<dbReference type="RefSeq" id="WP_373970959.1">
    <property type="nucleotide sequence ID" value="NZ_JBHDLJ010000002.1"/>
</dbReference>
<evidence type="ECO:0000259" key="1">
    <source>
        <dbReference type="Pfam" id="PF12697"/>
    </source>
</evidence>
<dbReference type="EMBL" id="JBHDLJ010000002">
    <property type="protein sequence ID" value="MFB0833798.1"/>
    <property type="molecule type" value="Genomic_DNA"/>
</dbReference>
<dbReference type="Gene3D" id="3.40.50.1820">
    <property type="entry name" value="alpha/beta hydrolase"/>
    <property type="match status" value="1"/>
</dbReference>
<reference evidence="2 3" key="1">
    <citation type="submission" date="2024-09" db="EMBL/GenBank/DDBJ databases">
        <authorList>
            <person name="Salinas-Garcia M.A."/>
            <person name="Prieme A."/>
        </authorList>
    </citation>
    <scope>NUCLEOTIDE SEQUENCE [LARGE SCALE GENOMIC DNA]</scope>
    <source>
        <strain evidence="2 3">DSM 21081</strain>
    </source>
</reference>
<evidence type="ECO:0000313" key="3">
    <source>
        <dbReference type="Proteomes" id="UP001575652"/>
    </source>
</evidence>
<dbReference type="PRINTS" id="PR00111">
    <property type="entry name" value="ABHYDROLASE"/>
</dbReference>
<dbReference type="PANTHER" id="PTHR43194:SF5">
    <property type="entry name" value="PIMELOYL-[ACYL-CARRIER PROTEIN] METHYL ESTER ESTERASE"/>
    <property type="match status" value="1"/>
</dbReference>
<comment type="caution">
    <text evidence="2">The sequence shown here is derived from an EMBL/GenBank/DDBJ whole genome shotgun (WGS) entry which is preliminary data.</text>
</comment>
<evidence type="ECO:0000313" key="2">
    <source>
        <dbReference type="EMBL" id="MFB0833798.1"/>
    </source>
</evidence>
<proteinExistence type="predicted"/>